<evidence type="ECO:0000313" key="5">
    <source>
        <dbReference type="Proteomes" id="UP000198773"/>
    </source>
</evidence>
<dbReference type="STRING" id="152573.SAMN04488051_10488"/>
<protein>
    <submittedName>
        <fullName evidence="4">Polysaccharide deacetylase</fullName>
    </submittedName>
</protein>
<dbReference type="GO" id="GO:0005576">
    <property type="term" value="C:extracellular region"/>
    <property type="evidence" value="ECO:0007669"/>
    <property type="project" value="UniProtKB-SubCell"/>
</dbReference>
<reference evidence="4 5" key="1">
    <citation type="submission" date="2016-10" db="EMBL/GenBank/DDBJ databases">
        <authorList>
            <person name="de Groot N.N."/>
        </authorList>
    </citation>
    <scope>NUCLEOTIDE SEQUENCE [LARGE SCALE GENOMIC DNA]</scope>
    <source>
        <strain evidence="4 5">CGMCC 1.3430</strain>
    </source>
</reference>
<keyword evidence="2" id="KW-0732">Signal</keyword>
<dbReference type="AlphaFoldDB" id="A0A1H4CC16"/>
<gene>
    <name evidence="4" type="ORF">SAMN04488051_10488</name>
</gene>
<dbReference type="InterPro" id="IPR002509">
    <property type="entry name" value="NODB_dom"/>
</dbReference>
<evidence type="ECO:0000256" key="1">
    <source>
        <dbReference type="ARBA" id="ARBA00004613"/>
    </source>
</evidence>
<proteinExistence type="predicted"/>
<keyword evidence="5" id="KW-1185">Reference proteome</keyword>
<dbReference type="GO" id="GO:0005975">
    <property type="term" value="P:carbohydrate metabolic process"/>
    <property type="evidence" value="ECO:0007669"/>
    <property type="project" value="InterPro"/>
</dbReference>
<dbReference type="Gene3D" id="3.20.20.370">
    <property type="entry name" value="Glycoside hydrolase/deacetylase"/>
    <property type="match status" value="1"/>
</dbReference>
<dbReference type="PANTHER" id="PTHR34216">
    <property type="match status" value="1"/>
</dbReference>
<dbReference type="PROSITE" id="PS51677">
    <property type="entry name" value="NODB"/>
    <property type="match status" value="1"/>
</dbReference>
<accession>A0A1H4CC16</accession>
<sequence>MMPFFLKCTQQFMSKRSENALTILTYHRVAPEGQITYLPALSTEAFARQLGWIKRYYQVLTLAEAGRLAAEERLPKHAAVITVDDGYDDCFHYIFPLLKQHGLSATFFITTAGLTHGQLWEEQIAEAIIDAPVNCHQLTLNATDYSVNTFAKRLRLAKTMIDKLKYLTVEQREQQLASLRQATGVMHNSRQFLQPEQIRQMAEAGMEFGAHSVHHPILMLEQDAVAEQEIRSSKLELEQLLQQEVVSFAYPNGQYGRDFDDHHIDMVKRAGFRYAVSTVPGSNTDIDSQAFCLHRVSPWPTSQSRFMLSLLRSTQRDAGGTNGY</sequence>
<evidence type="ECO:0000259" key="3">
    <source>
        <dbReference type="PROSITE" id="PS51677"/>
    </source>
</evidence>
<feature type="domain" description="NodB homology" evidence="3">
    <location>
        <begin position="77"/>
        <end position="324"/>
    </location>
</feature>
<dbReference type="InterPro" id="IPR051398">
    <property type="entry name" value="Polysacch_Deacetylase"/>
</dbReference>
<organism evidence="4 5">
    <name type="scientific">Alkalimonas amylolytica</name>
    <dbReference type="NCBI Taxonomy" id="152573"/>
    <lineage>
        <taxon>Bacteria</taxon>
        <taxon>Pseudomonadati</taxon>
        <taxon>Pseudomonadota</taxon>
        <taxon>Gammaproteobacteria</taxon>
        <taxon>Alkalimonas</taxon>
    </lineage>
</organism>
<dbReference type="Pfam" id="PF01522">
    <property type="entry name" value="Polysacc_deac_1"/>
    <property type="match status" value="1"/>
</dbReference>
<name>A0A1H4CC16_ALKAM</name>
<dbReference type="InterPro" id="IPR011330">
    <property type="entry name" value="Glyco_hydro/deAcase_b/a-brl"/>
</dbReference>
<evidence type="ECO:0000256" key="2">
    <source>
        <dbReference type="ARBA" id="ARBA00022729"/>
    </source>
</evidence>
<dbReference type="SUPFAM" id="SSF88713">
    <property type="entry name" value="Glycoside hydrolase/deacetylase"/>
    <property type="match status" value="1"/>
</dbReference>
<evidence type="ECO:0000313" key="4">
    <source>
        <dbReference type="EMBL" id="SEA57951.1"/>
    </source>
</evidence>
<comment type="subcellular location">
    <subcellularLocation>
        <location evidence="1">Secreted</location>
    </subcellularLocation>
</comment>
<dbReference type="CDD" id="cd10918">
    <property type="entry name" value="CE4_NodB_like_5s_6s"/>
    <property type="match status" value="1"/>
</dbReference>
<dbReference type="EMBL" id="FNRM01000004">
    <property type="protein sequence ID" value="SEA57951.1"/>
    <property type="molecule type" value="Genomic_DNA"/>
</dbReference>
<dbReference type="Proteomes" id="UP000198773">
    <property type="component" value="Unassembled WGS sequence"/>
</dbReference>
<dbReference type="PANTHER" id="PTHR34216:SF3">
    <property type="entry name" value="POLY-BETA-1,6-N-ACETYL-D-GLUCOSAMINE N-DEACETYLASE"/>
    <property type="match status" value="1"/>
</dbReference>
<dbReference type="GO" id="GO:0016810">
    <property type="term" value="F:hydrolase activity, acting on carbon-nitrogen (but not peptide) bonds"/>
    <property type="evidence" value="ECO:0007669"/>
    <property type="project" value="InterPro"/>
</dbReference>
<dbReference type="OrthoDB" id="9814639at2"/>